<dbReference type="PANTHER" id="PTHR38039">
    <property type="entry name" value="TOXIN YOEB"/>
    <property type="match status" value="1"/>
</dbReference>
<organism evidence="7 8">
    <name type="scientific">Thiorhodovibrio winogradskyi</name>
    <dbReference type="NCBI Taxonomy" id="77007"/>
    <lineage>
        <taxon>Bacteria</taxon>
        <taxon>Pseudomonadati</taxon>
        <taxon>Pseudomonadota</taxon>
        <taxon>Gammaproteobacteria</taxon>
        <taxon>Chromatiales</taxon>
        <taxon>Chromatiaceae</taxon>
        <taxon>Thiorhodovibrio</taxon>
    </lineage>
</organism>
<dbReference type="SUPFAM" id="SSF143011">
    <property type="entry name" value="RelE-like"/>
    <property type="match status" value="1"/>
</dbReference>
<reference evidence="7 8" key="1">
    <citation type="journal article" date="2023" name="Microorganisms">
        <title>Thiorhodovibrio frisius and Trv. litoralis spp. nov., Two Novel Members from a Clade of Fastidious Purple Sulfur Bacteria That Exhibit Unique Red-Shifted Light-Harvesting Capabilities.</title>
        <authorList>
            <person name="Methner A."/>
            <person name="Kuzyk S.B."/>
            <person name="Petersen J."/>
            <person name="Bauer S."/>
            <person name="Brinkmann H."/>
            <person name="Sichau K."/>
            <person name="Wanner G."/>
            <person name="Wolf J."/>
            <person name="Neumann-Schaal M."/>
            <person name="Henke P."/>
            <person name="Tank M."/>
            <person name="Sproer C."/>
            <person name="Bunk B."/>
            <person name="Overmann J."/>
        </authorList>
    </citation>
    <scope>NUCLEOTIDE SEQUENCE [LARGE SCALE GENOMIC DNA]</scope>
    <source>
        <strain evidence="7 8">DSM 6702</strain>
    </source>
</reference>
<keyword evidence="2" id="KW-1277">Toxin-antitoxin system</keyword>
<dbReference type="Pfam" id="PF06769">
    <property type="entry name" value="YoeB_toxin"/>
    <property type="match status" value="1"/>
</dbReference>
<protein>
    <recommendedName>
        <fullName evidence="6">Putative mRNA interferase YoeB</fullName>
    </recommendedName>
</protein>
<dbReference type="PANTHER" id="PTHR38039:SF1">
    <property type="entry name" value="TOXIN YOEB"/>
    <property type="match status" value="1"/>
</dbReference>
<evidence type="ECO:0000313" key="7">
    <source>
        <dbReference type="EMBL" id="WPL19418.1"/>
    </source>
</evidence>
<evidence type="ECO:0000256" key="2">
    <source>
        <dbReference type="ARBA" id="ARBA00022649"/>
    </source>
</evidence>
<evidence type="ECO:0000256" key="3">
    <source>
        <dbReference type="ARBA" id="ARBA00022722"/>
    </source>
</evidence>
<name>A0ABZ0SEE8_9GAMM</name>
<accession>A0ABZ0SEE8</accession>
<dbReference type="InterPro" id="IPR009614">
    <property type="entry name" value="YoeB_toxin"/>
</dbReference>
<dbReference type="EMBL" id="CP121472">
    <property type="protein sequence ID" value="WPL19418.1"/>
    <property type="molecule type" value="Genomic_DNA"/>
</dbReference>
<dbReference type="NCBIfam" id="TIGR02116">
    <property type="entry name" value="toxin_Txe_YoeB"/>
    <property type="match status" value="1"/>
</dbReference>
<evidence type="ECO:0000256" key="6">
    <source>
        <dbReference type="ARBA" id="ARBA00030388"/>
    </source>
</evidence>
<sequence>MFLLLNRCSMTYRIFILDNAQEDLDWLRRNDRASYLKCFDLVRELMKDPRSGAGKPERLRYFEKEVYSRRVNQKDRMVYTIYESLREVDISSFRGHYN</sequence>
<evidence type="ECO:0000313" key="8">
    <source>
        <dbReference type="Proteomes" id="UP001432180"/>
    </source>
</evidence>
<dbReference type="InterPro" id="IPR035093">
    <property type="entry name" value="RelE/ParE_toxin_dom_sf"/>
</dbReference>
<keyword evidence="5" id="KW-0378">Hydrolase</keyword>
<comment type="similarity">
    <text evidence="1">Belongs to the YoeB family.</text>
</comment>
<keyword evidence="8" id="KW-1185">Reference proteome</keyword>
<proteinExistence type="inferred from homology"/>
<evidence type="ECO:0000256" key="1">
    <source>
        <dbReference type="ARBA" id="ARBA00008172"/>
    </source>
</evidence>
<dbReference type="Gene3D" id="3.30.2310.20">
    <property type="entry name" value="RelE-like"/>
    <property type="match status" value="1"/>
</dbReference>
<keyword evidence="3" id="KW-0540">Nuclease</keyword>
<keyword evidence="4" id="KW-0255">Endonuclease</keyword>
<gene>
    <name evidence="7" type="ORF">Thiowin_04539</name>
</gene>
<dbReference type="Proteomes" id="UP001432180">
    <property type="component" value="Chromosome"/>
</dbReference>
<evidence type="ECO:0000256" key="4">
    <source>
        <dbReference type="ARBA" id="ARBA00022759"/>
    </source>
</evidence>
<evidence type="ECO:0000256" key="5">
    <source>
        <dbReference type="ARBA" id="ARBA00022801"/>
    </source>
</evidence>